<evidence type="ECO:0000256" key="1">
    <source>
        <dbReference type="ARBA" id="ARBA00022801"/>
    </source>
</evidence>
<dbReference type="Gene3D" id="3.40.50.10810">
    <property type="entry name" value="Tandem AAA-ATPase domain"/>
    <property type="match status" value="1"/>
</dbReference>
<dbReference type="InterPro" id="IPR027417">
    <property type="entry name" value="P-loop_NTPase"/>
</dbReference>
<dbReference type="RefSeq" id="WP_346580933.1">
    <property type="nucleotide sequence ID" value="NZ_JBDJLH010000003.1"/>
</dbReference>
<keyword evidence="1" id="KW-0378">Hydrolase</keyword>
<dbReference type="PROSITE" id="PS51194">
    <property type="entry name" value="HELICASE_CTER"/>
    <property type="match status" value="1"/>
</dbReference>
<sequence>MQQTKLSSSHRIVYSICEHPYLGYLIEPHVVKLNPNGTNSLRYQRVFSNTVNEYAQAVDELDYKLIRLLDEIEQTSLIKKFHKKAIRPVDFFSKVFDKNLYELLRTKIDQVLLQFFALVGEKPIFLMSKDGYPADQKLLIAPQPASVLFHFRRNEEETRYFPTIKYEDHRMEFMFKNAQVIVNEQAWLLLNNTLFHFDQQLEGKKLSPFLNKRFISVSRSTEKKYFETFVCSLIEKYNVYAEGFEIKTHQHNANPILKLIYHEEGDSHVELQFQYGPYIFSSGKDNKVNVRMEYDEENDLYTFHRIKRSIIWEENQSKIITELGLEKLYPHSNDLLPKEIFGKRPSIFDWISQNDLVLREKGFEIIQDVAEKKFFIGQTSIDISINEDNDWFDIKAIAKFGPFEIPFIQLRHHILHNIKEFTLPNGEIAMIPEEWFAQYNHLFQFSRDKNELKLNKIHLGLLYEISEHTELTFSRKLKKLADFEEIADAPLPKNFHGQLRPYQRAGYNWFNFLQQYKFGGCLADDMGLGKTIQTLALLQHQKEILIADHAVRTSLLILPTSLIYNWQNEATKFAPDLKIYLHTGNNRLKDPQLLSPYDLVITTYGITRIDEEFLNQFYFNYIILDESQNIKNPTSKSFKAIKSLKSQHKLALSGTPVENSVSDLWTQMHFTNPGLLGSYTYFQKEFVQPIEKKKDEEKAKRLQTIVKPFILRRTKDQVATELPPKTEQVLYCEMSEKQHELYEKVKSEYRNAILDNQLAGKAKSNQIALLQGLIKLRQLANHPKMVDQEYTGNSGKFDTVIETLEKVLQNGNKVLIFSQFVKQLNIFRSYFDKKSINYAYLDGSTKNRDEAVSQFREDKDTKLFLISIKAGGVGLNLIEADYVFILDPWWNPAVEQQAVDRSHRIGQTKNVFIYKFISKDTVEEKILAMQNRKRSIAQSLITTEESFIKSLSSEDIQELLG</sequence>
<evidence type="ECO:0000259" key="2">
    <source>
        <dbReference type="PROSITE" id="PS51192"/>
    </source>
</evidence>
<gene>
    <name evidence="4" type="ORF">ABE541_05980</name>
</gene>
<dbReference type="InterPro" id="IPR049730">
    <property type="entry name" value="SNF2/RAD54-like_C"/>
</dbReference>
<dbReference type="Pfam" id="PF00271">
    <property type="entry name" value="Helicase_C"/>
    <property type="match status" value="1"/>
</dbReference>
<dbReference type="InterPro" id="IPR000330">
    <property type="entry name" value="SNF2_N"/>
</dbReference>
<dbReference type="InterPro" id="IPR001650">
    <property type="entry name" value="Helicase_C-like"/>
</dbReference>
<dbReference type="InterPro" id="IPR038718">
    <property type="entry name" value="SNF2-like_sf"/>
</dbReference>
<dbReference type="Pfam" id="PF00176">
    <property type="entry name" value="SNF2-rel_dom"/>
    <property type="match status" value="1"/>
</dbReference>
<dbReference type="SMART" id="SM00490">
    <property type="entry name" value="HELICc"/>
    <property type="match status" value="1"/>
</dbReference>
<dbReference type="Gene3D" id="3.40.50.300">
    <property type="entry name" value="P-loop containing nucleotide triphosphate hydrolases"/>
    <property type="match status" value="1"/>
</dbReference>
<evidence type="ECO:0000259" key="3">
    <source>
        <dbReference type="PROSITE" id="PS51194"/>
    </source>
</evidence>
<name>A0ABV0BQD3_9SPHI</name>
<dbReference type="InterPro" id="IPR014001">
    <property type="entry name" value="Helicase_ATP-bd"/>
</dbReference>
<evidence type="ECO:0000313" key="5">
    <source>
        <dbReference type="Proteomes" id="UP001409291"/>
    </source>
</evidence>
<reference evidence="4 5" key="1">
    <citation type="submission" date="2024-04" db="EMBL/GenBank/DDBJ databases">
        <title>WGS of bacteria from Torrens River.</title>
        <authorList>
            <person name="Wyrsch E.R."/>
            <person name="Drigo B."/>
        </authorList>
    </citation>
    <scope>NUCLEOTIDE SEQUENCE [LARGE SCALE GENOMIC DNA]</scope>
    <source>
        <strain evidence="4 5">TWI391</strain>
    </source>
</reference>
<dbReference type="SMART" id="SM00487">
    <property type="entry name" value="DEXDc"/>
    <property type="match status" value="1"/>
</dbReference>
<feature type="domain" description="Helicase ATP-binding" evidence="2">
    <location>
        <begin position="511"/>
        <end position="674"/>
    </location>
</feature>
<dbReference type="Proteomes" id="UP001409291">
    <property type="component" value="Unassembled WGS sequence"/>
</dbReference>
<dbReference type="PROSITE" id="PS51192">
    <property type="entry name" value="HELICASE_ATP_BIND_1"/>
    <property type="match status" value="1"/>
</dbReference>
<dbReference type="EMBL" id="JBDJNQ010000002">
    <property type="protein sequence ID" value="MEN5376802.1"/>
    <property type="molecule type" value="Genomic_DNA"/>
</dbReference>
<dbReference type="SUPFAM" id="SSF52540">
    <property type="entry name" value="P-loop containing nucleoside triphosphate hydrolases"/>
    <property type="match status" value="2"/>
</dbReference>
<proteinExistence type="predicted"/>
<comment type="caution">
    <text evidence="4">The sequence shown here is derived from an EMBL/GenBank/DDBJ whole genome shotgun (WGS) entry which is preliminary data.</text>
</comment>
<feature type="domain" description="Helicase C-terminal" evidence="3">
    <location>
        <begin position="799"/>
        <end position="948"/>
    </location>
</feature>
<dbReference type="CDD" id="cd18793">
    <property type="entry name" value="SF2_C_SNF"/>
    <property type="match status" value="1"/>
</dbReference>
<keyword evidence="5" id="KW-1185">Reference proteome</keyword>
<dbReference type="PANTHER" id="PTHR10799">
    <property type="entry name" value="SNF2/RAD54 HELICASE FAMILY"/>
    <property type="match status" value="1"/>
</dbReference>
<dbReference type="CDD" id="cd18012">
    <property type="entry name" value="DEXQc_arch_SWI2_SNF2"/>
    <property type="match status" value="1"/>
</dbReference>
<accession>A0ABV0BQD3</accession>
<evidence type="ECO:0000313" key="4">
    <source>
        <dbReference type="EMBL" id="MEN5376802.1"/>
    </source>
</evidence>
<organism evidence="4 5">
    <name type="scientific">Sphingobacterium kitahiroshimense</name>
    <dbReference type="NCBI Taxonomy" id="470446"/>
    <lineage>
        <taxon>Bacteria</taxon>
        <taxon>Pseudomonadati</taxon>
        <taxon>Bacteroidota</taxon>
        <taxon>Sphingobacteriia</taxon>
        <taxon>Sphingobacteriales</taxon>
        <taxon>Sphingobacteriaceae</taxon>
        <taxon>Sphingobacterium</taxon>
    </lineage>
</organism>
<protein>
    <submittedName>
        <fullName evidence="4">SNF2-related protein</fullName>
    </submittedName>
</protein>